<reference evidence="2 3" key="1">
    <citation type="submission" date="2020-01" db="EMBL/GenBank/DDBJ databases">
        <title>Isolation, characterization and genomic analysis of a lytic bacteriophage vB_CsaP_009 infecting Cronobacter.</title>
        <authorList>
            <person name="Soleimani-Delfan A."/>
            <person name="Shahin K."/>
            <person name="Barazandeh M."/>
            <person name="Komijani M."/>
        </authorList>
    </citation>
    <scope>NUCLEOTIDE SEQUENCE [LARGE SCALE GENOMIC DNA]</scope>
</reference>
<dbReference type="GO" id="GO:0015035">
    <property type="term" value="F:protein-disulfide reductase activity"/>
    <property type="evidence" value="ECO:0007669"/>
    <property type="project" value="TreeGrafter"/>
</dbReference>
<evidence type="ECO:0000313" key="3">
    <source>
        <dbReference type="Proteomes" id="UP000479051"/>
    </source>
</evidence>
<dbReference type="PANTHER" id="PTHR45663">
    <property type="entry name" value="GEO12009P1"/>
    <property type="match status" value="1"/>
</dbReference>
<dbReference type="Gene3D" id="3.40.30.10">
    <property type="entry name" value="Glutaredoxin"/>
    <property type="match status" value="1"/>
</dbReference>
<dbReference type="CDD" id="cd02947">
    <property type="entry name" value="TRX_family"/>
    <property type="match status" value="1"/>
</dbReference>
<dbReference type="PANTHER" id="PTHR45663:SF11">
    <property type="entry name" value="GEO12009P1"/>
    <property type="match status" value="1"/>
</dbReference>
<protein>
    <submittedName>
        <fullName evidence="2">Thiol-disulfide isomerase and thioredoxin</fullName>
    </submittedName>
</protein>
<dbReference type="InterPro" id="IPR013766">
    <property type="entry name" value="Thioredoxin_domain"/>
</dbReference>
<keyword evidence="2" id="KW-0413">Isomerase</keyword>
<dbReference type="GO" id="GO:0016853">
    <property type="term" value="F:isomerase activity"/>
    <property type="evidence" value="ECO:0007669"/>
    <property type="project" value="UniProtKB-KW"/>
</dbReference>
<evidence type="ECO:0000313" key="2">
    <source>
        <dbReference type="EMBL" id="BBU72783.1"/>
    </source>
</evidence>
<proteinExistence type="predicted"/>
<dbReference type="KEGG" id="vg:55603571"/>
<dbReference type="Proteomes" id="UP000479051">
    <property type="component" value="Segment"/>
</dbReference>
<accession>A0A679FGL5</accession>
<dbReference type="InterPro" id="IPR036249">
    <property type="entry name" value="Thioredoxin-like_sf"/>
</dbReference>
<feature type="domain" description="Thioredoxin" evidence="1">
    <location>
        <begin position="1"/>
        <end position="85"/>
    </location>
</feature>
<dbReference type="EMBL" id="LC519601">
    <property type="protein sequence ID" value="BBU72783.1"/>
    <property type="molecule type" value="Genomic_DNA"/>
</dbReference>
<dbReference type="Pfam" id="PF00085">
    <property type="entry name" value="Thioredoxin"/>
    <property type="match status" value="1"/>
</dbReference>
<dbReference type="GeneID" id="55603571"/>
<organism evidence="2 3">
    <name type="scientific">Cronobacter phage vB_CsaP_009</name>
    <dbReference type="NCBI Taxonomy" id="2699738"/>
    <lineage>
        <taxon>Viruses</taxon>
        <taxon>Duplodnaviria</taxon>
        <taxon>Heunggongvirae</taxon>
        <taxon>Uroviricota</taxon>
        <taxon>Caudoviricetes</taxon>
        <taxon>Grimontviridae</taxon>
        <taxon>Privateervirus</taxon>
        <taxon>Privateervirus pv009</taxon>
    </lineage>
</organism>
<dbReference type="SUPFAM" id="SSF52833">
    <property type="entry name" value="Thioredoxin-like"/>
    <property type="match status" value="1"/>
</dbReference>
<name>A0A679FGL5_9CAUD</name>
<sequence>MKKLIKFYSNNCSPCKAMAPVVEDVLKDTDIKLEEIAIDSEDGLKKASELGIRAVPTFIFTVDGLAKGIKSGVMTRDELSKFVGL</sequence>
<dbReference type="PROSITE" id="PS51352">
    <property type="entry name" value="THIOREDOXIN_2"/>
    <property type="match status" value="1"/>
</dbReference>
<keyword evidence="3" id="KW-1185">Reference proteome</keyword>
<evidence type="ECO:0000259" key="1">
    <source>
        <dbReference type="PROSITE" id="PS51352"/>
    </source>
</evidence>
<dbReference type="RefSeq" id="YP_009833516.1">
    <property type="nucleotide sequence ID" value="NC_048664.1"/>
</dbReference>